<dbReference type="Pfam" id="PF00392">
    <property type="entry name" value="GntR"/>
    <property type="match status" value="1"/>
</dbReference>
<dbReference type="InterPro" id="IPR036390">
    <property type="entry name" value="WH_DNA-bd_sf"/>
</dbReference>
<accession>A0ABT5TD32</accession>
<dbReference type="SUPFAM" id="SSF48008">
    <property type="entry name" value="GntR ligand-binding domain-like"/>
    <property type="match status" value="1"/>
</dbReference>
<dbReference type="Gene3D" id="1.20.120.530">
    <property type="entry name" value="GntR ligand-binding domain-like"/>
    <property type="match status" value="1"/>
</dbReference>
<dbReference type="Pfam" id="PF07729">
    <property type="entry name" value="FCD"/>
    <property type="match status" value="1"/>
</dbReference>
<dbReference type="InterPro" id="IPR008920">
    <property type="entry name" value="TF_FadR/GntR_C"/>
</dbReference>
<sequence>MSLRRADKIRETLEQMIVTGELTNGERLDEMALSERFGCSRTPLREAFHNLAASGLLELVPHRGAFVRHPGLTEMVEMFEVMAELEAFCGRLAARRISPQDLAALHETVIACESAVAANDHDQYYIENERFHHLLYSASGNGFLSEQARHLHRRLKPFRRLQLRVRGRLGQSLAEHRVILAALENGRPDEAARALRSHVAVQGGKFNDLMASYKISHLNAGA</sequence>
<evidence type="ECO:0000256" key="2">
    <source>
        <dbReference type="ARBA" id="ARBA00023125"/>
    </source>
</evidence>
<keyword evidence="1" id="KW-0805">Transcription regulation</keyword>
<keyword evidence="3" id="KW-0804">Transcription</keyword>
<dbReference type="SMART" id="SM00895">
    <property type="entry name" value="FCD"/>
    <property type="match status" value="1"/>
</dbReference>
<dbReference type="PROSITE" id="PS50949">
    <property type="entry name" value="HTH_GNTR"/>
    <property type="match status" value="1"/>
</dbReference>
<keyword evidence="6" id="KW-1185">Reference proteome</keyword>
<dbReference type="InterPro" id="IPR000524">
    <property type="entry name" value="Tscrpt_reg_HTH_GntR"/>
</dbReference>
<keyword evidence="2" id="KW-0238">DNA-binding</keyword>
<dbReference type="RefSeq" id="WP_274353705.1">
    <property type="nucleotide sequence ID" value="NZ_JAQZSM010000023.1"/>
</dbReference>
<evidence type="ECO:0000313" key="6">
    <source>
        <dbReference type="Proteomes" id="UP001431784"/>
    </source>
</evidence>
<dbReference type="SMART" id="SM00345">
    <property type="entry name" value="HTH_GNTR"/>
    <property type="match status" value="1"/>
</dbReference>
<evidence type="ECO:0000256" key="3">
    <source>
        <dbReference type="ARBA" id="ARBA00023163"/>
    </source>
</evidence>
<gene>
    <name evidence="5" type="ORF">PUT78_18270</name>
</gene>
<organism evidence="5 6">
    <name type="scientific">Roseinatronobacter alkalisoli</name>
    <dbReference type="NCBI Taxonomy" id="3028235"/>
    <lineage>
        <taxon>Bacteria</taxon>
        <taxon>Pseudomonadati</taxon>
        <taxon>Pseudomonadota</taxon>
        <taxon>Alphaproteobacteria</taxon>
        <taxon>Rhodobacterales</taxon>
        <taxon>Paracoccaceae</taxon>
        <taxon>Roseinatronobacter</taxon>
    </lineage>
</organism>
<dbReference type="PANTHER" id="PTHR43537">
    <property type="entry name" value="TRANSCRIPTIONAL REGULATOR, GNTR FAMILY"/>
    <property type="match status" value="1"/>
</dbReference>
<evidence type="ECO:0000259" key="4">
    <source>
        <dbReference type="PROSITE" id="PS50949"/>
    </source>
</evidence>
<reference evidence="5" key="1">
    <citation type="submission" date="2023-02" db="EMBL/GenBank/DDBJ databases">
        <title>Description of Roseinatronobacter alkalisoli sp. nov., an alkaliphilic bacerium isolated from soda soil.</title>
        <authorList>
            <person name="Wei W."/>
        </authorList>
    </citation>
    <scope>NUCLEOTIDE SEQUENCE</scope>
    <source>
        <strain evidence="5">HJB301</strain>
    </source>
</reference>
<evidence type="ECO:0000313" key="5">
    <source>
        <dbReference type="EMBL" id="MDD7973032.1"/>
    </source>
</evidence>
<comment type="caution">
    <text evidence="5">The sequence shown here is derived from an EMBL/GenBank/DDBJ whole genome shotgun (WGS) entry which is preliminary data.</text>
</comment>
<dbReference type="InterPro" id="IPR011711">
    <property type="entry name" value="GntR_C"/>
</dbReference>
<name>A0ABT5TD32_9RHOB</name>
<dbReference type="Gene3D" id="1.10.10.10">
    <property type="entry name" value="Winged helix-like DNA-binding domain superfamily/Winged helix DNA-binding domain"/>
    <property type="match status" value="1"/>
</dbReference>
<protein>
    <submittedName>
        <fullName evidence="5">GntR family transcriptional regulator</fullName>
    </submittedName>
</protein>
<evidence type="ECO:0000256" key="1">
    <source>
        <dbReference type="ARBA" id="ARBA00023015"/>
    </source>
</evidence>
<dbReference type="SUPFAM" id="SSF46785">
    <property type="entry name" value="Winged helix' DNA-binding domain"/>
    <property type="match status" value="1"/>
</dbReference>
<feature type="domain" description="HTH gntR-type" evidence="4">
    <location>
        <begin position="3"/>
        <end position="70"/>
    </location>
</feature>
<dbReference type="PANTHER" id="PTHR43537:SF49">
    <property type="entry name" value="TRANSCRIPTIONAL REGULATORY PROTEIN"/>
    <property type="match status" value="1"/>
</dbReference>
<dbReference type="InterPro" id="IPR036388">
    <property type="entry name" value="WH-like_DNA-bd_sf"/>
</dbReference>
<dbReference type="CDD" id="cd07377">
    <property type="entry name" value="WHTH_GntR"/>
    <property type="match status" value="1"/>
</dbReference>
<dbReference type="Proteomes" id="UP001431784">
    <property type="component" value="Unassembled WGS sequence"/>
</dbReference>
<dbReference type="EMBL" id="JAQZSM010000023">
    <property type="protein sequence ID" value="MDD7973032.1"/>
    <property type="molecule type" value="Genomic_DNA"/>
</dbReference>
<proteinExistence type="predicted"/>